<dbReference type="eggNOG" id="ENOG502QSU2">
    <property type="taxonomic scope" value="Eukaryota"/>
</dbReference>
<keyword evidence="8" id="KW-0539">Nucleus</keyword>
<evidence type="ECO:0000256" key="6">
    <source>
        <dbReference type="ARBA" id="ARBA00023125"/>
    </source>
</evidence>
<feature type="domain" description="HTH myb-type" evidence="13">
    <location>
        <begin position="1"/>
        <end position="33"/>
    </location>
</feature>
<dbReference type="GO" id="GO:0003691">
    <property type="term" value="F:double-stranded telomeric DNA binding"/>
    <property type="evidence" value="ECO:0007669"/>
    <property type="project" value="InterPro"/>
</dbReference>
<name>B9T2F8_RICCO</name>
<keyword evidence="16" id="KW-1185">Reference proteome</keyword>
<dbReference type="InterPro" id="IPR017930">
    <property type="entry name" value="Myb_dom"/>
</dbReference>
<feature type="domain" description="Myb-like" evidence="12">
    <location>
        <begin position="5"/>
        <end position="57"/>
    </location>
</feature>
<dbReference type="PROSITE" id="PS50090">
    <property type="entry name" value="MYB_LIKE"/>
    <property type="match status" value="1"/>
</dbReference>
<feature type="coiled-coil region" evidence="11">
    <location>
        <begin position="242"/>
        <end position="276"/>
    </location>
</feature>
<gene>
    <name evidence="15" type="ORF">RCOM_0835000</name>
</gene>
<keyword evidence="6" id="KW-0238">DNA-binding</keyword>
<evidence type="ECO:0000313" key="16">
    <source>
        <dbReference type="Proteomes" id="UP000008311"/>
    </source>
</evidence>
<evidence type="ECO:0000256" key="2">
    <source>
        <dbReference type="ARBA" id="ARBA00004604"/>
    </source>
</evidence>
<dbReference type="AlphaFoldDB" id="B9T2F8"/>
<dbReference type="CDD" id="cd11660">
    <property type="entry name" value="SANT_TRF"/>
    <property type="match status" value="1"/>
</dbReference>
<evidence type="ECO:0000256" key="5">
    <source>
        <dbReference type="ARBA" id="ARBA00023054"/>
    </source>
</evidence>
<dbReference type="PANTHER" id="PTHR46267">
    <property type="entry name" value="SINGLE MYB HISTONE 4"/>
    <property type="match status" value="1"/>
</dbReference>
<dbReference type="Gene3D" id="1.10.10.10">
    <property type="entry name" value="Winged helix-like DNA-binding domain superfamily/Winged helix DNA-binding domain"/>
    <property type="match status" value="1"/>
</dbReference>
<evidence type="ECO:0000256" key="3">
    <source>
        <dbReference type="ARBA" id="ARBA00022454"/>
    </source>
</evidence>
<dbReference type="GO" id="GO:0000786">
    <property type="term" value="C:nucleosome"/>
    <property type="evidence" value="ECO:0007669"/>
    <property type="project" value="InterPro"/>
</dbReference>
<dbReference type="InterPro" id="IPR001005">
    <property type="entry name" value="SANT/Myb"/>
</dbReference>
<evidence type="ECO:0000256" key="4">
    <source>
        <dbReference type="ARBA" id="ARBA00023015"/>
    </source>
</evidence>
<evidence type="ECO:0000256" key="8">
    <source>
        <dbReference type="ARBA" id="ARBA00023242"/>
    </source>
</evidence>
<evidence type="ECO:0000259" key="12">
    <source>
        <dbReference type="PROSITE" id="PS50090"/>
    </source>
</evidence>
<dbReference type="InterPro" id="IPR009057">
    <property type="entry name" value="Homeodomain-like_sf"/>
</dbReference>
<dbReference type="FunFam" id="1.10.10.10:FF:000937">
    <property type="entry name" value="Telomere repeat-binding factor 1"/>
    <property type="match status" value="1"/>
</dbReference>
<evidence type="ECO:0000256" key="7">
    <source>
        <dbReference type="ARBA" id="ARBA00023163"/>
    </source>
</evidence>
<dbReference type="EMBL" id="EQ974378">
    <property type="protein sequence ID" value="EEF29968.1"/>
    <property type="molecule type" value="Genomic_DNA"/>
</dbReference>
<accession>B9T2F8</accession>
<dbReference type="GO" id="GO:0005730">
    <property type="term" value="C:nucleolus"/>
    <property type="evidence" value="ECO:0007669"/>
    <property type="project" value="UniProtKB-SubCell"/>
</dbReference>
<comment type="subcellular location">
    <subcellularLocation>
        <location evidence="1">Chromosome</location>
    </subcellularLocation>
    <subcellularLocation>
        <location evidence="2">Nucleus</location>
        <location evidence="2">Nucleolus</location>
    </subcellularLocation>
</comment>
<dbReference type="GO" id="GO:0042803">
    <property type="term" value="F:protein homodimerization activity"/>
    <property type="evidence" value="ECO:0007669"/>
    <property type="project" value="UniProtKB-ARBA"/>
</dbReference>
<evidence type="ECO:0000256" key="11">
    <source>
        <dbReference type="SAM" id="Coils"/>
    </source>
</evidence>
<dbReference type="InterPro" id="IPR036390">
    <property type="entry name" value="WH_DNA-bd_sf"/>
</dbReference>
<evidence type="ECO:0000256" key="9">
    <source>
        <dbReference type="ARBA" id="ARBA00032813"/>
    </source>
</evidence>
<organism evidence="15 16">
    <name type="scientific">Ricinus communis</name>
    <name type="common">Castor bean</name>
    <dbReference type="NCBI Taxonomy" id="3988"/>
    <lineage>
        <taxon>Eukaryota</taxon>
        <taxon>Viridiplantae</taxon>
        <taxon>Streptophyta</taxon>
        <taxon>Embryophyta</taxon>
        <taxon>Tracheophyta</taxon>
        <taxon>Spermatophyta</taxon>
        <taxon>Magnoliopsida</taxon>
        <taxon>eudicotyledons</taxon>
        <taxon>Gunneridae</taxon>
        <taxon>Pentapetalae</taxon>
        <taxon>rosids</taxon>
        <taxon>fabids</taxon>
        <taxon>Malpighiales</taxon>
        <taxon>Euphorbiaceae</taxon>
        <taxon>Acalyphoideae</taxon>
        <taxon>Acalypheae</taxon>
        <taxon>Ricinus</taxon>
    </lineage>
</organism>
<dbReference type="InterPro" id="IPR036388">
    <property type="entry name" value="WH-like_DNA-bd_sf"/>
</dbReference>
<dbReference type="GO" id="GO:0006334">
    <property type="term" value="P:nucleosome assembly"/>
    <property type="evidence" value="ECO:0007669"/>
    <property type="project" value="InterPro"/>
</dbReference>
<dbReference type="FunFam" id="1.10.10.60:FF:000168">
    <property type="entry name" value="Telomere repeat-binding factor 1"/>
    <property type="match status" value="1"/>
</dbReference>
<sequence length="341" mass="38323">MGAPKQKWTAEEEAALKAGVIKHGAGKWRTILKDPEFSSVLYLRSNVDLKDKWRNMSVMANGWSSREKSKLAVKRVHHVAKQEENNNPISLTVVQSDEDMSDAKSIVVANPAMQTGGPRRSTVRLDNLIMEAITSLKESGGSNKTAIAAYIEEQYWPPHDFKRILSAKLKYLTSNGKLIKVKRKYRIAPTFSDRRRNPSMLFLEGRHRISPKVERDDFNMLTKSQIDVELAKMRTMTAQEAAIAAARAVAEAEAAIAEAEEAAIEAEAAEADAEAAQAFAEAAMKTLKGKHMPKMVNLNKEFIIWKLDDSSLMQNWRRAESMDAHHMLTLHLCKYENKAFL</sequence>
<dbReference type="PROSITE" id="PS51294">
    <property type="entry name" value="HTH_MYB"/>
    <property type="match status" value="1"/>
</dbReference>
<dbReference type="Pfam" id="PF00249">
    <property type="entry name" value="Myb_DNA-binding"/>
    <property type="match status" value="1"/>
</dbReference>
<proteinExistence type="predicted"/>
<dbReference type="STRING" id="3988.B9T2F8"/>
<dbReference type="FunCoup" id="B9T2F8">
    <property type="interactions" value="1827"/>
</dbReference>
<comment type="function">
    <text evidence="10">Binds preferentially double-stranded telomeric repeats.</text>
</comment>
<dbReference type="InterPro" id="IPR005818">
    <property type="entry name" value="Histone_H1/H5_H15"/>
</dbReference>
<evidence type="ECO:0000259" key="13">
    <source>
        <dbReference type="PROSITE" id="PS51294"/>
    </source>
</evidence>
<dbReference type="InParanoid" id="B9T2F8"/>
<dbReference type="PANTHER" id="PTHR46267:SF8">
    <property type="entry name" value="TELOMERE REPEAT-BINDING FACTOR 1"/>
    <property type="match status" value="1"/>
</dbReference>
<dbReference type="SUPFAM" id="SSF46785">
    <property type="entry name" value="Winged helix' DNA-binding domain"/>
    <property type="match status" value="1"/>
</dbReference>
<dbReference type="FunFam" id="1.10.246.220:FF:000002">
    <property type="entry name" value="Telomere repeat-binding factor 1"/>
    <property type="match status" value="1"/>
</dbReference>
<reference evidence="16" key="1">
    <citation type="journal article" date="2010" name="Nat. Biotechnol.">
        <title>Draft genome sequence of the oilseed species Ricinus communis.</title>
        <authorList>
            <person name="Chan A.P."/>
            <person name="Crabtree J."/>
            <person name="Zhao Q."/>
            <person name="Lorenzi H."/>
            <person name="Orvis J."/>
            <person name="Puiu D."/>
            <person name="Melake-Berhan A."/>
            <person name="Jones K.M."/>
            <person name="Redman J."/>
            <person name="Chen G."/>
            <person name="Cahoon E.B."/>
            <person name="Gedil M."/>
            <person name="Stanke M."/>
            <person name="Haas B.J."/>
            <person name="Wortman J.R."/>
            <person name="Fraser-Liggett C.M."/>
            <person name="Ravel J."/>
            <person name="Rabinowicz P.D."/>
        </authorList>
    </citation>
    <scope>NUCLEOTIDE SEQUENCE [LARGE SCALE GENOMIC DNA]</scope>
    <source>
        <strain evidence="16">cv. Hale</strain>
    </source>
</reference>
<dbReference type="InterPro" id="IPR044597">
    <property type="entry name" value="SMH1-6"/>
</dbReference>
<dbReference type="SUPFAM" id="SSF46689">
    <property type="entry name" value="Homeodomain-like"/>
    <property type="match status" value="1"/>
</dbReference>
<dbReference type="Pfam" id="PF00538">
    <property type="entry name" value="Linker_histone"/>
    <property type="match status" value="1"/>
</dbReference>
<keyword evidence="5 11" id="KW-0175">Coiled coil</keyword>
<keyword evidence="4" id="KW-0805">Transcription regulation</keyword>
<keyword evidence="3" id="KW-0158">Chromosome</keyword>
<evidence type="ECO:0000313" key="15">
    <source>
        <dbReference type="EMBL" id="EEF29968.1"/>
    </source>
</evidence>
<dbReference type="Proteomes" id="UP000008311">
    <property type="component" value="Unassembled WGS sequence"/>
</dbReference>
<dbReference type="SMART" id="SM00526">
    <property type="entry name" value="H15"/>
    <property type="match status" value="1"/>
</dbReference>
<dbReference type="SMART" id="SM00717">
    <property type="entry name" value="SANT"/>
    <property type="match status" value="1"/>
</dbReference>
<keyword evidence="7" id="KW-0804">Transcription</keyword>
<protein>
    <recommendedName>
        <fullName evidence="9">MYB transcription factor</fullName>
    </recommendedName>
</protein>
<feature type="domain" description="H15" evidence="14">
    <location>
        <begin position="121"/>
        <end position="189"/>
    </location>
</feature>
<evidence type="ECO:0000256" key="10">
    <source>
        <dbReference type="ARBA" id="ARBA00053063"/>
    </source>
</evidence>
<dbReference type="Gene3D" id="1.10.10.60">
    <property type="entry name" value="Homeodomain-like"/>
    <property type="match status" value="1"/>
</dbReference>
<dbReference type="PROSITE" id="PS51504">
    <property type="entry name" value="H15"/>
    <property type="match status" value="1"/>
</dbReference>
<evidence type="ECO:0000256" key="1">
    <source>
        <dbReference type="ARBA" id="ARBA00004286"/>
    </source>
</evidence>
<evidence type="ECO:0000259" key="14">
    <source>
        <dbReference type="PROSITE" id="PS51504"/>
    </source>
</evidence>